<dbReference type="GO" id="GO:0042256">
    <property type="term" value="P:cytosolic ribosome assembly"/>
    <property type="evidence" value="ECO:0007669"/>
    <property type="project" value="TreeGrafter"/>
</dbReference>
<sequence>MLTRTVYRAIPRGTTRFACRTPFRRFPTQRVQAFSLSHSRFDSASQQLAAKLSQEAQLESNEMSKTNNLDVKSFLEKNPGWKISDTTGTGEVIMERKYEDEDITVMFNVSEADNSLGPDEEMEDEMSDDELDSDEINSGTSDKFKVVPEDRMDQRYEESDSKAETLEEEDWDVPIPAEVRVLIRKRNKGALKLYMDTTDSFFHINHVVHLPDSKEMHSTSAVELLRKDTDGVYTGPLFPHLDEEVQSLFHKYLEARGINTNLSMFIPDHVIEHEQKEYVDWLKRLQSFVE</sequence>
<dbReference type="SUPFAM" id="SSF54529">
    <property type="entry name" value="Mitochondrial glycoprotein MAM33-like"/>
    <property type="match status" value="1"/>
</dbReference>
<feature type="compositionally biased region" description="Basic and acidic residues" evidence="1">
    <location>
        <begin position="142"/>
        <end position="165"/>
    </location>
</feature>
<dbReference type="GO" id="GO:0005759">
    <property type="term" value="C:mitochondrial matrix"/>
    <property type="evidence" value="ECO:0007669"/>
    <property type="project" value="InterPro"/>
</dbReference>
<name>A0A6A7C4G8_9PEZI</name>
<organism evidence="2 3">
    <name type="scientific">Piedraia hortae CBS 480.64</name>
    <dbReference type="NCBI Taxonomy" id="1314780"/>
    <lineage>
        <taxon>Eukaryota</taxon>
        <taxon>Fungi</taxon>
        <taxon>Dikarya</taxon>
        <taxon>Ascomycota</taxon>
        <taxon>Pezizomycotina</taxon>
        <taxon>Dothideomycetes</taxon>
        <taxon>Dothideomycetidae</taxon>
        <taxon>Capnodiales</taxon>
        <taxon>Piedraiaceae</taxon>
        <taxon>Piedraia</taxon>
    </lineage>
</organism>
<evidence type="ECO:0000313" key="2">
    <source>
        <dbReference type="EMBL" id="KAF2862132.1"/>
    </source>
</evidence>
<protein>
    <submittedName>
        <fullName evidence="2">Mitochondrial glyco protein</fullName>
    </submittedName>
</protein>
<keyword evidence="3" id="KW-1185">Reference proteome</keyword>
<dbReference type="Proteomes" id="UP000799421">
    <property type="component" value="Unassembled WGS sequence"/>
</dbReference>
<reference evidence="2" key="1">
    <citation type="journal article" date="2020" name="Stud. Mycol.">
        <title>101 Dothideomycetes genomes: a test case for predicting lifestyles and emergence of pathogens.</title>
        <authorList>
            <person name="Haridas S."/>
            <person name="Albert R."/>
            <person name="Binder M."/>
            <person name="Bloem J."/>
            <person name="Labutti K."/>
            <person name="Salamov A."/>
            <person name="Andreopoulos B."/>
            <person name="Baker S."/>
            <person name="Barry K."/>
            <person name="Bills G."/>
            <person name="Bluhm B."/>
            <person name="Cannon C."/>
            <person name="Castanera R."/>
            <person name="Culley D."/>
            <person name="Daum C."/>
            <person name="Ezra D."/>
            <person name="Gonzalez J."/>
            <person name="Henrissat B."/>
            <person name="Kuo A."/>
            <person name="Liang C."/>
            <person name="Lipzen A."/>
            <person name="Lutzoni F."/>
            <person name="Magnuson J."/>
            <person name="Mondo S."/>
            <person name="Nolan M."/>
            <person name="Ohm R."/>
            <person name="Pangilinan J."/>
            <person name="Park H.-J."/>
            <person name="Ramirez L."/>
            <person name="Alfaro M."/>
            <person name="Sun H."/>
            <person name="Tritt A."/>
            <person name="Yoshinaga Y."/>
            <person name="Zwiers L.-H."/>
            <person name="Turgeon B."/>
            <person name="Goodwin S."/>
            <person name="Spatafora J."/>
            <person name="Crous P."/>
            <person name="Grigoriev I."/>
        </authorList>
    </citation>
    <scope>NUCLEOTIDE SEQUENCE</scope>
    <source>
        <strain evidence="2">CBS 480.64</strain>
    </source>
</reference>
<accession>A0A6A7C4G8</accession>
<feature type="region of interest" description="Disordered" evidence="1">
    <location>
        <begin position="111"/>
        <end position="168"/>
    </location>
</feature>
<feature type="compositionally biased region" description="Acidic residues" evidence="1">
    <location>
        <begin position="118"/>
        <end position="135"/>
    </location>
</feature>
<gene>
    <name evidence="2" type="ORF">K470DRAFT_256117</name>
</gene>
<dbReference type="PANTHER" id="PTHR10826:SF1">
    <property type="entry name" value="COMPLEMENT COMPONENT 1 Q SUBCOMPONENT-BINDING PROTEIN, MITOCHONDRIAL"/>
    <property type="match status" value="1"/>
</dbReference>
<dbReference type="InterPro" id="IPR036561">
    <property type="entry name" value="MAM33_sf"/>
</dbReference>
<evidence type="ECO:0000313" key="3">
    <source>
        <dbReference type="Proteomes" id="UP000799421"/>
    </source>
</evidence>
<dbReference type="InterPro" id="IPR003428">
    <property type="entry name" value="MAM33"/>
</dbReference>
<dbReference type="PANTHER" id="PTHR10826">
    <property type="entry name" value="COMPLEMENT COMPONENT 1"/>
    <property type="match status" value="1"/>
</dbReference>
<proteinExistence type="predicted"/>
<dbReference type="Gene3D" id="3.10.280.10">
    <property type="entry name" value="Mitochondrial glycoprotein"/>
    <property type="match status" value="1"/>
</dbReference>
<dbReference type="EMBL" id="MU005967">
    <property type="protein sequence ID" value="KAF2862132.1"/>
    <property type="molecule type" value="Genomic_DNA"/>
</dbReference>
<dbReference type="AlphaFoldDB" id="A0A6A7C4G8"/>
<dbReference type="Pfam" id="PF02330">
    <property type="entry name" value="MAM33"/>
    <property type="match status" value="1"/>
</dbReference>
<evidence type="ECO:0000256" key="1">
    <source>
        <dbReference type="SAM" id="MobiDB-lite"/>
    </source>
</evidence>
<dbReference type="OrthoDB" id="278212at2759"/>